<feature type="transmembrane region" description="Helical" evidence="1">
    <location>
        <begin position="165"/>
        <end position="185"/>
    </location>
</feature>
<dbReference type="InterPro" id="IPR000326">
    <property type="entry name" value="PAP2/HPO"/>
</dbReference>
<keyword evidence="1" id="KW-1133">Transmembrane helix</keyword>
<dbReference type="AlphaFoldDB" id="A0A372LRS8"/>
<dbReference type="PANTHER" id="PTHR14969:SF13">
    <property type="entry name" value="AT30094P"/>
    <property type="match status" value="1"/>
</dbReference>
<comment type="caution">
    <text evidence="3">The sequence shown here is derived from an EMBL/GenBank/DDBJ whole genome shotgun (WGS) entry which is preliminary data.</text>
</comment>
<feature type="transmembrane region" description="Helical" evidence="1">
    <location>
        <begin position="63"/>
        <end position="84"/>
    </location>
</feature>
<gene>
    <name evidence="3" type="ORF">D0469_05695</name>
</gene>
<sequence length="217" mass="24967">MRFVFLSLKVHLLIAFMISLVSLMFFVVMAILVRKHSIVDFDRTIITYVQGFETPILTSIMKFFTFIGGTIPIVLISLIVLFILHKVLKHRSELILFVAVIAGANLLFVSLKLLFRRARPDLHRLIEAANYSFPSGHATVAFALYGVLTFILWRHISTCFGRTTLIILSIIMIFFIGISRIYLGVHYPSDVIAGYFISSFWLTFAIWFYQRYKANKT</sequence>
<reference evidence="3 4" key="1">
    <citation type="submission" date="2018-08" db="EMBL/GenBank/DDBJ databases">
        <title>Bacillus chawlae sp. nov., Bacillus glennii sp. nov., and Bacillus saganii sp. nov. Isolated from the Vehicle Assembly Building at Kennedy Space Center where the Viking Spacecraft were Assembled.</title>
        <authorList>
            <person name="Seuylemezian A."/>
            <person name="Vaishampayan P."/>
        </authorList>
    </citation>
    <scope>NUCLEOTIDE SEQUENCE [LARGE SCALE GENOMIC DNA]</scope>
    <source>
        <strain evidence="3 4">V47-23a</strain>
    </source>
</reference>
<keyword evidence="1" id="KW-0812">Transmembrane</keyword>
<organism evidence="3 4">
    <name type="scientific">Peribacillus saganii</name>
    <dbReference type="NCBI Taxonomy" id="2303992"/>
    <lineage>
        <taxon>Bacteria</taxon>
        <taxon>Bacillati</taxon>
        <taxon>Bacillota</taxon>
        <taxon>Bacilli</taxon>
        <taxon>Bacillales</taxon>
        <taxon>Bacillaceae</taxon>
        <taxon>Peribacillus</taxon>
    </lineage>
</organism>
<evidence type="ECO:0000313" key="3">
    <source>
        <dbReference type="EMBL" id="RFU70627.1"/>
    </source>
</evidence>
<feature type="transmembrane region" description="Helical" evidence="1">
    <location>
        <begin position="12"/>
        <end position="33"/>
    </location>
</feature>
<accession>A0A372LRS8</accession>
<proteinExistence type="predicted"/>
<dbReference type="Gene3D" id="1.20.144.10">
    <property type="entry name" value="Phosphatidic acid phosphatase type 2/haloperoxidase"/>
    <property type="match status" value="1"/>
</dbReference>
<protein>
    <submittedName>
        <fullName evidence="3">PAP2 family protein</fullName>
    </submittedName>
</protein>
<dbReference type="EMBL" id="QVTE01000014">
    <property type="protein sequence ID" value="RFU70627.1"/>
    <property type="molecule type" value="Genomic_DNA"/>
</dbReference>
<evidence type="ECO:0000259" key="2">
    <source>
        <dbReference type="SMART" id="SM00014"/>
    </source>
</evidence>
<dbReference type="Pfam" id="PF01569">
    <property type="entry name" value="PAP2"/>
    <property type="match status" value="1"/>
</dbReference>
<dbReference type="OrthoDB" id="9789113at2"/>
<dbReference type="PANTHER" id="PTHR14969">
    <property type="entry name" value="SPHINGOSINE-1-PHOSPHATE PHOSPHOHYDROLASE"/>
    <property type="match status" value="1"/>
</dbReference>
<feature type="transmembrane region" description="Helical" evidence="1">
    <location>
        <begin position="135"/>
        <end position="153"/>
    </location>
</feature>
<dbReference type="SMART" id="SM00014">
    <property type="entry name" value="acidPPc"/>
    <property type="match status" value="1"/>
</dbReference>
<evidence type="ECO:0000313" key="4">
    <source>
        <dbReference type="Proteomes" id="UP000264541"/>
    </source>
</evidence>
<feature type="transmembrane region" description="Helical" evidence="1">
    <location>
        <begin position="191"/>
        <end position="209"/>
    </location>
</feature>
<dbReference type="InterPro" id="IPR036938">
    <property type="entry name" value="PAP2/HPO_sf"/>
</dbReference>
<keyword evidence="1" id="KW-0472">Membrane</keyword>
<feature type="domain" description="Phosphatidic acid phosphatase type 2/haloperoxidase" evidence="2">
    <location>
        <begin position="94"/>
        <end position="206"/>
    </location>
</feature>
<dbReference type="RefSeq" id="WP_117325681.1">
    <property type="nucleotide sequence ID" value="NZ_QVTE01000014.1"/>
</dbReference>
<evidence type="ECO:0000256" key="1">
    <source>
        <dbReference type="SAM" id="Phobius"/>
    </source>
</evidence>
<dbReference type="Proteomes" id="UP000264541">
    <property type="component" value="Unassembled WGS sequence"/>
</dbReference>
<dbReference type="SUPFAM" id="SSF48317">
    <property type="entry name" value="Acid phosphatase/Vanadium-dependent haloperoxidase"/>
    <property type="match status" value="1"/>
</dbReference>
<keyword evidence="4" id="KW-1185">Reference proteome</keyword>
<name>A0A372LRS8_9BACI</name>
<dbReference type="CDD" id="cd03392">
    <property type="entry name" value="PAP2_like_2"/>
    <property type="match status" value="1"/>
</dbReference>
<feature type="transmembrane region" description="Helical" evidence="1">
    <location>
        <begin position="96"/>
        <end position="115"/>
    </location>
</feature>